<evidence type="ECO:0000313" key="5">
    <source>
        <dbReference type="EMBL" id="MCO6024262.1"/>
    </source>
</evidence>
<dbReference type="InterPro" id="IPR006225">
    <property type="entry name" value="PsdUridine_synth_RluC/D"/>
</dbReference>
<dbReference type="EMBL" id="JAMXLY010000001">
    <property type="protein sequence ID" value="MCO6024262.1"/>
    <property type="molecule type" value="Genomic_DNA"/>
</dbReference>
<reference evidence="5 6" key="1">
    <citation type="submission" date="2022-06" db="EMBL/GenBank/DDBJ databases">
        <title>A taxonomic note on the genus Prevotella: Description of four novel genera and emended description of the genera Hallella and Xylanibacter.</title>
        <authorList>
            <person name="Hitch T.C.A."/>
        </authorList>
    </citation>
    <scope>NUCLEOTIDE SEQUENCE [LARGE SCALE GENOMIC DNA]</scope>
    <source>
        <strain evidence="5 6">DSM 100619</strain>
    </source>
</reference>
<dbReference type="InterPro" id="IPR050188">
    <property type="entry name" value="RluA_PseudoU_synthase"/>
</dbReference>
<dbReference type="EC" id="5.4.99.-" evidence="3"/>
<comment type="catalytic activity">
    <reaction evidence="3">
        <text>a uridine in RNA = a pseudouridine in RNA</text>
        <dbReference type="Rhea" id="RHEA:48348"/>
        <dbReference type="Rhea" id="RHEA-COMP:12068"/>
        <dbReference type="Rhea" id="RHEA-COMP:12069"/>
        <dbReference type="ChEBI" id="CHEBI:65314"/>
        <dbReference type="ChEBI" id="CHEBI:65315"/>
    </reaction>
</comment>
<gene>
    <name evidence="5" type="ORF">NG821_00105</name>
</gene>
<keyword evidence="6" id="KW-1185">Reference proteome</keyword>
<name>A0ABT1BT63_9BACT</name>
<dbReference type="PROSITE" id="PS50889">
    <property type="entry name" value="S4"/>
    <property type="match status" value="1"/>
</dbReference>
<dbReference type="InterPro" id="IPR006145">
    <property type="entry name" value="PsdUridine_synth_RsuA/RluA"/>
</dbReference>
<dbReference type="InterPro" id="IPR020103">
    <property type="entry name" value="PsdUridine_synth_cat_dom_sf"/>
</dbReference>
<comment type="similarity">
    <text evidence="1 3">Belongs to the pseudouridine synthase RluA family.</text>
</comment>
<proteinExistence type="inferred from homology"/>
<evidence type="ECO:0000256" key="1">
    <source>
        <dbReference type="ARBA" id="ARBA00010876"/>
    </source>
</evidence>
<keyword evidence="3" id="KW-0413">Isomerase</keyword>
<dbReference type="PANTHER" id="PTHR21600">
    <property type="entry name" value="MITOCHONDRIAL RNA PSEUDOURIDINE SYNTHASE"/>
    <property type="match status" value="1"/>
</dbReference>
<keyword evidence="2" id="KW-0694">RNA-binding</keyword>
<dbReference type="NCBIfam" id="TIGR00005">
    <property type="entry name" value="rluA_subfam"/>
    <property type="match status" value="1"/>
</dbReference>
<evidence type="ECO:0000256" key="2">
    <source>
        <dbReference type="PROSITE-ProRule" id="PRU00182"/>
    </source>
</evidence>
<dbReference type="PANTHER" id="PTHR21600:SF44">
    <property type="entry name" value="RIBOSOMAL LARGE SUBUNIT PSEUDOURIDINE SYNTHASE D"/>
    <property type="match status" value="1"/>
</dbReference>
<evidence type="ECO:0000259" key="4">
    <source>
        <dbReference type="Pfam" id="PF00849"/>
    </source>
</evidence>
<dbReference type="CDD" id="cd02869">
    <property type="entry name" value="PseudoU_synth_RluA_like"/>
    <property type="match status" value="1"/>
</dbReference>
<evidence type="ECO:0000256" key="3">
    <source>
        <dbReference type="RuleBase" id="RU362028"/>
    </source>
</evidence>
<dbReference type="Gene3D" id="3.30.2350.10">
    <property type="entry name" value="Pseudouridine synthase"/>
    <property type="match status" value="1"/>
</dbReference>
<dbReference type="Proteomes" id="UP001204015">
    <property type="component" value="Unassembled WGS sequence"/>
</dbReference>
<dbReference type="SUPFAM" id="SSF55120">
    <property type="entry name" value="Pseudouridine synthase"/>
    <property type="match status" value="1"/>
</dbReference>
<feature type="domain" description="Pseudouridine synthase RsuA/RluA-like" evidence="4">
    <location>
        <begin position="91"/>
        <end position="241"/>
    </location>
</feature>
<evidence type="ECO:0000313" key="6">
    <source>
        <dbReference type="Proteomes" id="UP001204015"/>
    </source>
</evidence>
<comment type="caution">
    <text evidence="5">The sequence shown here is derived from an EMBL/GenBank/DDBJ whole genome shotgun (WGS) entry which is preliminary data.</text>
</comment>
<protein>
    <recommendedName>
        <fullName evidence="3">Pseudouridine synthase</fullName>
        <ecNumber evidence="3">5.4.99.-</ecNumber>
    </recommendedName>
</protein>
<sequence>MNKNFNDESHYTFYQVSRPARLLEWLLENIKGQSKTKIKETLRGSGITVDGFPVTRFDYPLQPGMKVGVSKSKQVRTPQNPYVDVVYEDRDLIVVEKNAGILSMAAGHSSLNVKSVLDQYFRNTKQLCHAHVVHRLDRDTSGLMIYAKNMQIALQLEKDWHHTVYDRRYVAVLSGVVEQDTGTIKSWLTEDAAYTIVSSETDNGGKYAVTHYHVLSRTDRYSLVEFRLETGRKNQIRVHAADMGHPVCGDPKYGNGDNPCHRLCLHAYILCFYHPVTGERMEFKAPIPHSFQRLFETVEDIPKKDNFKR</sequence>
<comment type="function">
    <text evidence="3">Responsible for synthesis of pseudouridine from uracil.</text>
</comment>
<dbReference type="Pfam" id="PF00849">
    <property type="entry name" value="PseudoU_synth_2"/>
    <property type="match status" value="1"/>
</dbReference>
<organism evidence="5 6">
    <name type="scientific">Segatella cerevisiae</name>
    <dbReference type="NCBI Taxonomy" id="2053716"/>
    <lineage>
        <taxon>Bacteria</taxon>
        <taxon>Pseudomonadati</taxon>
        <taxon>Bacteroidota</taxon>
        <taxon>Bacteroidia</taxon>
        <taxon>Bacteroidales</taxon>
        <taxon>Prevotellaceae</taxon>
        <taxon>Segatella</taxon>
    </lineage>
</organism>
<accession>A0ABT1BT63</accession>